<reference evidence="1" key="1">
    <citation type="journal article" date="2024" name="Syst. Appl. Microbiol.">
        <title>First single-strain enrichments of Electrothrix cable bacteria, description of E. aestuarii sp. nov. and E. rattekaaiensis sp. nov., and proposal of a cable bacteria taxonomy following the rules of the SeqCode.</title>
        <authorList>
            <person name="Plum-Jensen L.E."/>
            <person name="Schramm A."/>
            <person name="Marshall I.P.G."/>
        </authorList>
    </citation>
    <scope>NUCLEOTIDE SEQUENCE</scope>
    <source>
        <strain evidence="1">Rat1</strain>
    </source>
</reference>
<gene>
    <name evidence="1" type="ORF">Q3M24_15415</name>
</gene>
<organism evidence="1">
    <name type="scientific">Candidatus Electrothrix aestuarii</name>
    <dbReference type="NCBI Taxonomy" id="3062594"/>
    <lineage>
        <taxon>Bacteria</taxon>
        <taxon>Pseudomonadati</taxon>
        <taxon>Thermodesulfobacteriota</taxon>
        <taxon>Desulfobulbia</taxon>
        <taxon>Desulfobulbales</taxon>
        <taxon>Desulfobulbaceae</taxon>
        <taxon>Candidatus Electrothrix</taxon>
    </lineage>
</organism>
<sequence length="328" mass="38827">MDEKIPNSDMDGGWKDIIEDFTEEFFSFYLPEMHAEIDFGQEIRFLDRELNEIVSDSDNIRREADRLLEVSLKDGGAEWILIHIEVQSYRDRTFAERMYVYNYRIFDKYRRYPVSIAVLTDGERSFRPDNFRLEQFGCVTRFSFPVIKLLDFDNKELVREQNPFAVVTRVQLAKLRSERDPDQRYSFRMELTKELYDRPYSKEQVIRLYRFIDYILTLPKPKALQFRKELEDFEEGRKMPYMTSTERIAREEGIMQGITQGFAQGIPQGISRGQLEGLREAVMDILEVRFGELTAVIQEKVNSCTDLRKLKKVLRQAVLIGSPEELDL</sequence>
<name>A0AAU8LS51_9BACT</name>
<dbReference type="EMBL" id="CP159373">
    <property type="protein sequence ID" value="XCN71689.1"/>
    <property type="molecule type" value="Genomic_DNA"/>
</dbReference>
<proteinExistence type="predicted"/>
<dbReference type="PANTHER" id="PTHR35586">
    <property type="entry name" value="SLL1691 PROTEIN"/>
    <property type="match status" value="1"/>
</dbReference>
<dbReference type="AlphaFoldDB" id="A0AAU8LS51"/>
<reference evidence="1" key="2">
    <citation type="submission" date="2024-06" db="EMBL/GenBank/DDBJ databases">
        <authorList>
            <person name="Plum-Jensen L.E."/>
            <person name="Schramm A."/>
            <person name="Marshall I.P.G."/>
        </authorList>
    </citation>
    <scope>NUCLEOTIDE SEQUENCE</scope>
    <source>
        <strain evidence="1">Rat1</strain>
    </source>
</reference>
<evidence type="ECO:0000313" key="1">
    <source>
        <dbReference type="EMBL" id="XCN71689.1"/>
    </source>
</evidence>
<accession>A0AAU8LS51</accession>
<protein>
    <submittedName>
        <fullName evidence="1">Transposase</fullName>
    </submittedName>
</protein>
<dbReference type="KEGG" id="eaj:Q3M24_15415"/>
<dbReference type="PANTHER" id="PTHR35586:SF1">
    <property type="entry name" value="SLL1691 PROTEIN"/>
    <property type="match status" value="1"/>
</dbReference>